<dbReference type="EMBL" id="JACVVK020000176">
    <property type="protein sequence ID" value="KAK7486595.1"/>
    <property type="molecule type" value="Genomic_DNA"/>
</dbReference>
<feature type="domain" description="PARP4 MVP-ID C-terminal" evidence="2">
    <location>
        <begin position="140"/>
        <end position="281"/>
    </location>
</feature>
<feature type="compositionally biased region" description="Basic and acidic residues" evidence="1">
    <location>
        <begin position="63"/>
        <end position="77"/>
    </location>
</feature>
<evidence type="ECO:0000256" key="1">
    <source>
        <dbReference type="SAM" id="MobiDB-lite"/>
    </source>
</evidence>
<keyword evidence="4" id="KW-1185">Reference proteome</keyword>
<evidence type="ECO:0000313" key="3">
    <source>
        <dbReference type="EMBL" id="KAK7486595.1"/>
    </source>
</evidence>
<feature type="non-terminal residue" evidence="3">
    <location>
        <position position="1"/>
    </location>
</feature>
<feature type="region of interest" description="Disordered" evidence="1">
    <location>
        <begin position="63"/>
        <end position="86"/>
    </location>
</feature>
<reference evidence="3 4" key="1">
    <citation type="journal article" date="2023" name="Sci. Data">
        <title>Genome assembly of the Korean intertidal mud-creeper Batillaria attramentaria.</title>
        <authorList>
            <person name="Patra A.K."/>
            <person name="Ho P.T."/>
            <person name="Jun S."/>
            <person name="Lee S.J."/>
            <person name="Kim Y."/>
            <person name="Won Y.J."/>
        </authorList>
    </citation>
    <scope>NUCLEOTIDE SEQUENCE [LARGE SCALE GENOMIC DNA]</scope>
    <source>
        <strain evidence="3">Wonlab-2016</strain>
    </source>
</reference>
<dbReference type="AlphaFoldDB" id="A0ABD0KHV3"/>
<dbReference type="Pfam" id="PF26156">
    <property type="entry name" value="PARP4_MVP-ID"/>
    <property type="match status" value="1"/>
</dbReference>
<dbReference type="InterPro" id="IPR058904">
    <property type="entry name" value="PARP4_MVP-ID"/>
</dbReference>
<protein>
    <recommendedName>
        <fullName evidence="2">PARP4 MVP-ID C-terminal domain-containing protein</fullName>
    </recommendedName>
</protein>
<evidence type="ECO:0000259" key="2">
    <source>
        <dbReference type="Pfam" id="PF26156"/>
    </source>
</evidence>
<sequence>SAMHSGLKANSIMDASDVLEQEAEEPVLHTHSMEMNKMLSHASSVSRYSSLSSLRERREAFRTRKMAKSLEQRDSRTKAAAPVNRHTDNVDRWSRGEAMGAGGGGRVKADFRSGLEQVPVVREGASLDAWQQMWSGNLEKLMSLQAQDKGSWELQTDLGRLLCIDVEACKQLLQTAGIRSFGATAASELEELLATVLVLLALCVNRTTRQSPDEIMDFLKAALAGKASLNAGKFALVSRWMKNVEKAVQFCRAMDARHPLACSSMELAPDWLSLGARLFGLV</sequence>
<dbReference type="PANTHER" id="PTHR46530">
    <property type="entry name" value="PROTEIN MONO-ADP-RIBOSYLTRANSFERASE PARP4"/>
    <property type="match status" value="1"/>
</dbReference>
<name>A0ABD0KHV3_9CAEN</name>
<accession>A0ABD0KHV3</accession>
<gene>
    <name evidence="3" type="ORF">BaRGS_00022120</name>
</gene>
<dbReference type="Proteomes" id="UP001519460">
    <property type="component" value="Unassembled WGS sequence"/>
</dbReference>
<evidence type="ECO:0000313" key="4">
    <source>
        <dbReference type="Proteomes" id="UP001519460"/>
    </source>
</evidence>
<dbReference type="PANTHER" id="PTHR46530:SF1">
    <property type="entry name" value="PROTEIN MONO-ADP-RIBOSYLTRANSFERASE PARP4"/>
    <property type="match status" value="1"/>
</dbReference>
<dbReference type="InterPro" id="IPR031273">
    <property type="entry name" value="PARP4"/>
</dbReference>
<organism evidence="3 4">
    <name type="scientific">Batillaria attramentaria</name>
    <dbReference type="NCBI Taxonomy" id="370345"/>
    <lineage>
        <taxon>Eukaryota</taxon>
        <taxon>Metazoa</taxon>
        <taxon>Spiralia</taxon>
        <taxon>Lophotrochozoa</taxon>
        <taxon>Mollusca</taxon>
        <taxon>Gastropoda</taxon>
        <taxon>Caenogastropoda</taxon>
        <taxon>Sorbeoconcha</taxon>
        <taxon>Cerithioidea</taxon>
        <taxon>Batillariidae</taxon>
        <taxon>Batillaria</taxon>
    </lineage>
</organism>
<comment type="caution">
    <text evidence="3">The sequence shown here is derived from an EMBL/GenBank/DDBJ whole genome shotgun (WGS) entry which is preliminary data.</text>
</comment>
<proteinExistence type="predicted"/>